<keyword evidence="9 15" id="KW-0862">Zinc</keyword>
<keyword evidence="4" id="KW-0245">EGF-like domain</keyword>
<comment type="function">
    <text evidence="1">Metalloprotease.</text>
</comment>
<dbReference type="SUPFAM" id="SSF55486">
    <property type="entry name" value="Metalloproteases ('zincins'), catalytic domain"/>
    <property type="match status" value="1"/>
</dbReference>
<evidence type="ECO:0000256" key="16">
    <source>
        <dbReference type="RuleBase" id="RU361183"/>
    </source>
</evidence>
<keyword evidence="7" id="KW-0732">Signal</keyword>
<evidence type="ECO:0000256" key="5">
    <source>
        <dbReference type="ARBA" id="ARBA00022670"/>
    </source>
</evidence>
<dbReference type="Pfam" id="PF01400">
    <property type="entry name" value="Astacin"/>
    <property type="match status" value="1"/>
</dbReference>
<dbReference type="PROSITE" id="PS01186">
    <property type="entry name" value="EGF_2"/>
    <property type="match status" value="1"/>
</dbReference>
<keyword evidence="13" id="KW-0325">Glycoprotein</keyword>
<dbReference type="PANTHER" id="PTHR10127:SF898">
    <property type="entry name" value="ZINC METALLOPROTEINASE NAS-30"/>
    <property type="match status" value="1"/>
</dbReference>
<dbReference type="GO" id="GO:0006508">
    <property type="term" value="P:proteolysis"/>
    <property type="evidence" value="ECO:0007669"/>
    <property type="project" value="UniProtKB-KW"/>
</dbReference>
<evidence type="ECO:0000256" key="1">
    <source>
        <dbReference type="ARBA" id="ARBA00002657"/>
    </source>
</evidence>
<comment type="subcellular location">
    <subcellularLocation>
        <location evidence="2">Secreted</location>
    </subcellularLocation>
</comment>
<dbReference type="SUPFAM" id="SSF49854">
    <property type="entry name" value="Spermadhesin, CUB domain"/>
    <property type="match status" value="1"/>
</dbReference>
<evidence type="ECO:0000256" key="10">
    <source>
        <dbReference type="ARBA" id="ARBA00023049"/>
    </source>
</evidence>
<gene>
    <name evidence="19" type="ORF">GCK32_000451</name>
</gene>
<keyword evidence="11" id="KW-0865">Zymogen</keyword>
<dbReference type="Gene3D" id="2.60.120.290">
    <property type="entry name" value="Spermadhesin, CUB domain"/>
    <property type="match status" value="1"/>
</dbReference>
<evidence type="ECO:0000256" key="4">
    <source>
        <dbReference type="ARBA" id="ARBA00022536"/>
    </source>
</evidence>
<feature type="active site" evidence="15">
    <location>
        <position position="228"/>
    </location>
</feature>
<dbReference type="PANTHER" id="PTHR10127">
    <property type="entry name" value="DISCOIDIN, CUB, EGF, LAMININ , AND ZINC METALLOPROTEASE DOMAIN CONTAINING"/>
    <property type="match status" value="1"/>
</dbReference>
<evidence type="ECO:0000256" key="12">
    <source>
        <dbReference type="ARBA" id="ARBA00023157"/>
    </source>
</evidence>
<evidence type="ECO:0000256" key="9">
    <source>
        <dbReference type="ARBA" id="ARBA00022833"/>
    </source>
</evidence>
<dbReference type="GO" id="GO:0005576">
    <property type="term" value="C:extracellular region"/>
    <property type="evidence" value="ECO:0007669"/>
    <property type="project" value="UniProtKB-SubCell"/>
</dbReference>
<keyword evidence="20" id="KW-1185">Reference proteome</keyword>
<evidence type="ECO:0000256" key="11">
    <source>
        <dbReference type="ARBA" id="ARBA00023145"/>
    </source>
</evidence>
<keyword evidence="12" id="KW-1015">Disulfide bond</keyword>
<evidence type="ECO:0000256" key="8">
    <source>
        <dbReference type="ARBA" id="ARBA00022801"/>
    </source>
</evidence>
<dbReference type="Gene3D" id="3.40.390.10">
    <property type="entry name" value="Collagenase (Catalytic Domain)"/>
    <property type="match status" value="1"/>
</dbReference>
<dbReference type="PROSITE" id="PS51864">
    <property type="entry name" value="ASTACIN"/>
    <property type="match status" value="1"/>
</dbReference>
<dbReference type="SMART" id="SM00235">
    <property type="entry name" value="ZnMc"/>
    <property type="match status" value="1"/>
</dbReference>
<dbReference type="InterPro" id="IPR000742">
    <property type="entry name" value="EGF"/>
</dbReference>
<accession>A0AAN8ID98</accession>
<evidence type="ECO:0000256" key="14">
    <source>
        <dbReference type="PROSITE-ProRule" id="PRU00059"/>
    </source>
</evidence>
<dbReference type="AlphaFoldDB" id="A0AAN8ID98"/>
<evidence type="ECO:0000313" key="19">
    <source>
        <dbReference type="EMBL" id="KAK5964773.1"/>
    </source>
</evidence>
<sequence length="545" mass="61218">MAMERGMLQFSIVVRLAKEIGQKASAEATRMLHSLLSSLLVVLVSVAAQNDPETFDSFLKSFFKMTSNYRLTPVARSNFVTRPLGEKFVDRTEYNANRRILSKVFESDLILTKPQMDEVMENFNARITGRRRKRRNAAIIGKKFRWPNAVIPYEFKDGNNTEWKKLIWRGMKEWQRETCIRFKERTNETDYAIFFKGAGCYSNVGRTGGRQYISIGWGCESKGIVAHEIGHALGFWHEQSRPDRDEYININEDNISSGAKGNFEKRSDIMDSDIPYDFGSVMHYAPQAFTKDWKLVTIETKDHRFQHTIGQRGDVSFTDVKHANRLYCRHVCPTKLWCANGGYEDPRDCSRCKCPPGFGGIRCEGVAESTPGCGGELIATSAWNILQNSVTGICHWRIFAPNGGRISFETVSTNFVCDSSCSDNYLEIKHTKNLEQTGFRQCCNPAPGRTVSDGNQVIVSSVSKTAPSNFTMRYILDSHNIPPPPPAAWKGNGGLTNLFGANEVGIDNTFETIILKDVPRVLGKSRGGTNIASLFGLLDSFLPRG</sequence>
<dbReference type="EC" id="3.4.24.-" evidence="16"/>
<feature type="binding site" evidence="15">
    <location>
        <position position="231"/>
    </location>
    <ligand>
        <name>Zn(2+)</name>
        <dbReference type="ChEBI" id="CHEBI:29105"/>
        <note>catalytic</note>
    </ligand>
</feature>
<dbReference type="GO" id="GO:0008270">
    <property type="term" value="F:zinc ion binding"/>
    <property type="evidence" value="ECO:0007669"/>
    <property type="project" value="UniProtKB-UniRule"/>
</dbReference>
<evidence type="ECO:0000256" key="6">
    <source>
        <dbReference type="ARBA" id="ARBA00022723"/>
    </source>
</evidence>
<keyword evidence="6 15" id="KW-0479">Metal-binding</keyword>
<keyword evidence="8 15" id="KW-0378">Hydrolase</keyword>
<evidence type="ECO:0000256" key="2">
    <source>
        <dbReference type="ARBA" id="ARBA00004613"/>
    </source>
</evidence>
<keyword evidence="5 15" id="KW-0645">Protease</keyword>
<reference evidence="19 20" key="1">
    <citation type="submission" date="2019-10" db="EMBL/GenBank/DDBJ databases">
        <title>Assembly and Annotation for the nematode Trichostrongylus colubriformis.</title>
        <authorList>
            <person name="Martin J."/>
        </authorList>
    </citation>
    <scope>NUCLEOTIDE SEQUENCE [LARGE SCALE GENOMIC DNA]</scope>
    <source>
        <strain evidence="19">G859</strain>
        <tissue evidence="19">Whole worm</tissue>
    </source>
</reference>
<dbReference type="InterPro" id="IPR034035">
    <property type="entry name" value="Astacin-like_dom"/>
</dbReference>
<dbReference type="PROSITE" id="PS01180">
    <property type="entry name" value="CUB"/>
    <property type="match status" value="1"/>
</dbReference>
<protein>
    <recommendedName>
        <fullName evidence="16">Metalloendopeptidase</fullName>
        <ecNumber evidence="16">3.4.24.-</ecNumber>
    </recommendedName>
</protein>
<dbReference type="GO" id="GO:0004222">
    <property type="term" value="F:metalloendopeptidase activity"/>
    <property type="evidence" value="ECO:0007669"/>
    <property type="project" value="UniProtKB-UniRule"/>
</dbReference>
<evidence type="ECO:0000313" key="20">
    <source>
        <dbReference type="Proteomes" id="UP001331761"/>
    </source>
</evidence>
<evidence type="ECO:0000259" key="18">
    <source>
        <dbReference type="PROSITE" id="PS51864"/>
    </source>
</evidence>
<dbReference type="Proteomes" id="UP001331761">
    <property type="component" value="Unassembled WGS sequence"/>
</dbReference>
<organism evidence="19 20">
    <name type="scientific">Trichostrongylus colubriformis</name>
    <name type="common">Black scour worm</name>
    <dbReference type="NCBI Taxonomy" id="6319"/>
    <lineage>
        <taxon>Eukaryota</taxon>
        <taxon>Metazoa</taxon>
        <taxon>Ecdysozoa</taxon>
        <taxon>Nematoda</taxon>
        <taxon>Chromadorea</taxon>
        <taxon>Rhabditida</taxon>
        <taxon>Rhabditina</taxon>
        <taxon>Rhabditomorpha</taxon>
        <taxon>Strongyloidea</taxon>
        <taxon>Trichostrongylidae</taxon>
        <taxon>Trichostrongylus</taxon>
    </lineage>
</organism>
<evidence type="ECO:0000256" key="15">
    <source>
        <dbReference type="PROSITE-ProRule" id="PRU01211"/>
    </source>
</evidence>
<dbReference type="CDD" id="cd00041">
    <property type="entry name" value="CUB"/>
    <property type="match status" value="1"/>
</dbReference>
<dbReference type="InterPro" id="IPR006026">
    <property type="entry name" value="Peptidase_Metallo"/>
</dbReference>
<evidence type="ECO:0000259" key="17">
    <source>
        <dbReference type="PROSITE" id="PS01180"/>
    </source>
</evidence>
<comment type="cofactor">
    <cofactor evidence="15 16">
        <name>Zn(2+)</name>
        <dbReference type="ChEBI" id="CHEBI:29105"/>
    </cofactor>
    <text evidence="15 16">Binds 1 zinc ion per subunit.</text>
</comment>
<dbReference type="InterPro" id="IPR001506">
    <property type="entry name" value="Peptidase_M12A"/>
</dbReference>
<dbReference type="SMART" id="SM00042">
    <property type="entry name" value="CUB"/>
    <property type="match status" value="1"/>
</dbReference>
<evidence type="ECO:0000256" key="7">
    <source>
        <dbReference type="ARBA" id="ARBA00022729"/>
    </source>
</evidence>
<dbReference type="CDD" id="cd04280">
    <property type="entry name" value="ZnMc_astacin_like"/>
    <property type="match status" value="1"/>
</dbReference>
<proteinExistence type="predicted"/>
<dbReference type="InterPro" id="IPR024079">
    <property type="entry name" value="MetalloPept_cat_dom_sf"/>
</dbReference>
<feature type="binding site" evidence="15">
    <location>
        <position position="237"/>
    </location>
    <ligand>
        <name>Zn(2+)</name>
        <dbReference type="ChEBI" id="CHEBI:29105"/>
        <note>catalytic</note>
    </ligand>
</feature>
<keyword evidence="3" id="KW-0964">Secreted</keyword>
<feature type="domain" description="CUB" evidence="17">
    <location>
        <begin position="363"/>
        <end position="477"/>
    </location>
</feature>
<dbReference type="InterPro" id="IPR035914">
    <property type="entry name" value="Sperma_CUB_dom_sf"/>
</dbReference>
<dbReference type="PRINTS" id="PR00480">
    <property type="entry name" value="ASTACIN"/>
</dbReference>
<dbReference type="EMBL" id="WIXE01025352">
    <property type="protein sequence ID" value="KAK5964773.1"/>
    <property type="molecule type" value="Genomic_DNA"/>
</dbReference>
<feature type="domain" description="Peptidase M12A" evidence="18">
    <location>
        <begin position="137"/>
        <end position="333"/>
    </location>
</feature>
<comment type="caution">
    <text evidence="14">Lacks conserved residue(s) required for the propagation of feature annotation.</text>
</comment>
<evidence type="ECO:0000256" key="3">
    <source>
        <dbReference type="ARBA" id="ARBA00022525"/>
    </source>
</evidence>
<evidence type="ECO:0000256" key="13">
    <source>
        <dbReference type="ARBA" id="ARBA00023180"/>
    </source>
</evidence>
<dbReference type="FunFam" id="3.40.390.10:FF:000048">
    <property type="entry name" value="Zinc metalloproteinase"/>
    <property type="match status" value="1"/>
</dbReference>
<feature type="binding site" evidence="15">
    <location>
        <position position="227"/>
    </location>
    <ligand>
        <name>Zn(2+)</name>
        <dbReference type="ChEBI" id="CHEBI:29105"/>
        <note>catalytic</note>
    </ligand>
</feature>
<name>A0AAN8ID98_TRICO</name>
<dbReference type="InterPro" id="IPR000859">
    <property type="entry name" value="CUB_dom"/>
</dbReference>
<keyword evidence="10 15" id="KW-0482">Metalloprotease</keyword>
<comment type="caution">
    <text evidence="19">The sequence shown here is derived from an EMBL/GenBank/DDBJ whole genome shotgun (WGS) entry which is preliminary data.</text>
</comment>